<organism evidence="1 2">
    <name type="scientific">Cochliobolus carbonum (strain 26-R-13)</name>
    <name type="common">Maize leaf spot fungus</name>
    <name type="synonym">Bipolaris zeicola</name>
    <dbReference type="NCBI Taxonomy" id="930089"/>
    <lineage>
        <taxon>Eukaryota</taxon>
        <taxon>Fungi</taxon>
        <taxon>Dikarya</taxon>
        <taxon>Ascomycota</taxon>
        <taxon>Pezizomycotina</taxon>
        <taxon>Dothideomycetes</taxon>
        <taxon>Pleosporomycetidae</taxon>
        <taxon>Pleosporales</taxon>
        <taxon>Pleosporineae</taxon>
        <taxon>Pleosporaceae</taxon>
        <taxon>Bipolaris</taxon>
    </lineage>
</organism>
<evidence type="ECO:0000313" key="2">
    <source>
        <dbReference type="Proteomes" id="UP000053841"/>
    </source>
</evidence>
<keyword evidence="2" id="KW-1185">Reference proteome</keyword>
<dbReference type="Proteomes" id="UP000053841">
    <property type="component" value="Unassembled WGS sequence"/>
</dbReference>
<reference evidence="1 2" key="1">
    <citation type="journal article" date="2013" name="PLoS Genet.">
        <title>Comparative genome structure, secondary metabolite, and effector coding capacity across Cochliobolus pathogens.</title>
        <authorList>
            <person name="Condon B.J."/>
            <person name="Leng Y."/>
            <person name="Wu D."/>
            <person name="Bushley K.E."/>
            <person name="Ohm R.A."/>
            <person name="Otillar R."/>
            <person name="Martin J."/>
            <person name="Schackwitz W."/>
            <person name="Grimwood J."/>
            <person name="MohdZainudin N."/>
            <person name="Xue C."/>
            <person name="Wang R."/>
            <person name="Manning V.A."/>
            <person name="Dhillon B."/>
            <person name="Tu Z.J."/>
            <person name="Steffenson B.J."/>
            <person name="Salamov A."/>
            <person name="Sun H."/>
            <person name="Lowry S."/>
            <person name="LaButti K."/>
            <person name="Han J."/>
            <person name="Copeland A."/>
            <person name="Lindquist E."/>
            <person name="Barry K."/>
            <person name="Schmutz J."/>
            <person name="Baker S.E."/>
            <person name="Ciuffetti L.M."/>
            <person name="Grigoriev I.V."/>
            <person name="Zhong S."/>
            <person name="Turgeon B.G."/>
        </authorList>
    </citation>
    <scope>NUCLEOTIDE SEQUENCE [LARGE SCALE GENOMIC DNA]</scope>
    <source>
        <strain evidence="1 2">26-R-13</strain>
    </source>
</reference>
<dbReference type="AlphaFoldDB" id="W6YK70"/>
<sequence length="91" mass="9982">MAATAGLDLDLDLDLDLIPHPTHPVPVVRNAILSAPPWPPAPATNRVSLFAFSRADSVLRSRPQAHWQVPELYFPPVMGILMDLAVRLVPQ</sequence>
<evidence type="ECO:0000313" key="1">
    <source>
        <dbReference type="EMBL" id="EUC38030.1"/>
    </source>
</evidence>
<name>W6YK70_COCC2</name>
<gene>
    <name evidence="1" type="ORF">COCCADRAFT_1071</name>
</gene>
<dbReference type="KEGG" id="bze:COCCADRAFT_1071"/>
<accession>W6YK70</accession>
<dbReference type="RefSeq" id="XP_007707551.1">
    <property type="nucleotide sequence ID" value="XM_007709361.1"/>
</dbReference>
<dbReference type="GeneID" id="19143508"/>
<proteinExistence type="predicted"/>
<protein>
    <submittedName>
        <fullName evidence="1">Uncharacterized protein</fullName>
    </submittedName>
</protein>
<dbReference type="HOGENOM" id="CLU_2426694_0_0_1"/>
<dbReference type="EMBL" id="KI964545">
    <property type="protein sequence ID" value="EUC38030.1"/>
    <property type="molecule type" value="Genomic_DNA"/>
</dbReference>